<dbReference type="Proteomes" id="UP000054422">
    <property type="component" value="Unassembled WGS sequence"/>
</dbReference>
<evidence type="ECO:0000313" key="2">
    <source>
        <dbReference type="EMBL" id="KGP62800.1"/>
    </source>
</evidence>
<evidence type="ECO:0008006" key="4">
    <source>
        <dbReference type="Google" id="ProtNLM"/>
    </source>
</evidence>
<accession>A0A0A2SNS6</accession>
<gene>
    <name evidence="2" type="ORF">EP47_13090</name>
</gene>
<proteinExistence type="predicted"/>
<evidence type="ECO:0000313" key="3">
    <source>
        <dbReference type="Proteomes" id="UP000054422"/>
    </source>
</evidence>
<keyword evidence="1" id="KW-0732">Signal</keyword>
<dbReference type="AlphaFoldDB" id="A0A0A2SNS6"/>
<dbReference type="EMBL" id="JNCF01000040">
    <property type="protein sequence ID" value="KGP62800.1"/>
    <property type="molecule type" value="Genomic_DNA"/>
</dbReference>
<reference evidence="2 3" key="1">
    <citation type="submission" date="2014-05" db="EMBL/GenBank/DDBJ databases">
        <authorList>
            <person name="Rizzardi K."/>
            <person name="Winiecka-Krusnell J."/>
            <person name="Ramliden M."/>
            <person name="Alm E."/>
            <person name="Andersson S."/>
            <person name="Byfors S."/>
        </authorList>
    </citation>
    <scope>NUCLEOTIDE SEQUENCE [LARGE SCALE GENOMIC DNA]</scope>
    <source>
        <strain evidence="2 3">LEGN</strain>
    </source>
</reference>
<organism evidence="2 3">
    <name type="scientific">Legionella norrlandica</name>
    <dbReference type="NCBI Taxonomy" id="1498499"/>
    <lineage>
        <taxon>Bacteria</taxon>
        <taxon>Pseudomonadati</taxon>
        <taxon>Pseudomonadota</taxon>
        <taxon>Gammaproteobacteria</taxon>
        <taxon>Legionellales</taxon>
        <taxon>Legionellaceae</taxon>
        <taxon>Legionella</taxon>
    </lineage>
</organism>
<evidence type="ECO:0000256" key="1">
    <source>
        <dbReference type="SAM" id="SignalP"/>
    </source>
</evidence>
<protein>
    <recommendedName>
        <fullName evidence="4">Type IV secretion protein IcmX</fullName>
    </recommendedName>
</protein>
<feature type="signal peptide" evidence="1">
    <location>
        <begin position="1"/>
        <end position="22"/>
    </location>
</feature>
<keyword evidence="3" id="KW-1185">Reference proteome</keyword>
<sequence length="287" mass="30807">MKVLSKLAFANVFCFTALSVSAQTYDQYQYTQQTSTNTSNLVTYLTNLGKYLGYDITDSKKTPSPPWSELLNKNAAQLIQNYAYYTVLGAIPVNAMSQGLMNFVTSGVEGNRVINSTANNTFKIQNYDSGSSGQSGKVTANSSIDQSITATQTTGGSGIFTTLQPQAAEKFLKDPVSQAVYNILGTPSYTYCMANDEKSYLSNCNLKSDNMVMQNAVGTLPPADQLYKFGYNQLLVSDLNSNSLIAPLVLDTSATLSQAQSSDTTPGGLKAVSQAQIAANFIKYASA</sequence>
<feature type="non-terminal residue" evidence="2">
    <location>
        <position position="287"/>
    </location>
</feature>
<comment type="caution">
    <text evidence="2">The sequence shown here is derived from an EMBL/GenBank/DDBJ whole genome shotgun (WGS) entry which is preliminary data.</text>
</comment>
<name>A0A0A2SNS6_9GAMM</name>
<dbReference type="STRING" id="1498499.EP47_13090"/>
<feature type="chain" id="PRO_5001993742" description="Type IV secretion protein IcmX" evidence="1">
    <location>
        <begin position="23"/>
        <end position="287"/>
    </location>
</feature>